<keyword evidence="10" id="KW-1185">Reference proteome</keyword>
<dbReference type="SUPFAM" id="SSF58104">
    <property type="entry name" value="Methyl-accepting chemotaxis protein (MCP) signaling domain"/>
    <property type="match status" value="1"/>
</dbReference>
<dbReference type="SMART" id="SM00283">
    <property type="entry name" value="MA"/>
    <property type="match status" value="1"/>
</dbReference>
<dbReference type="SUPFAM" id="SSF103190">
    <property type="entry name" value="Sensory domain-like"/>
    <property type="match status" value="1"/>
</dbReference>
<dbReference type="PROSITE" id="PS50111">
    <property type="entry name" value="CHEMOTAXIS_TRANSDUC_2"/>
    <property type="match status" value="1"/>
</dbReference>
<dbReference type="PANTHER" id="PTHR32089:SF112">
    <property type="entry name" value="LYSOZYME-LIKE PROTEIN-RELATED"/>
    <property type="match status" value="1"/>
</dbReference>
<dbReference type="GO" id="GO:0005886">
    <property type="term" value="C:plasma membrane"/>
    <property type="evidence" value="ECO:0007669"/>
    <property type="project" value="UniProtKB-SubCell"/>
</dbReference>
<keyword evidence="5" id="KW-1133">Transmembrane helix</keyword>
<protein>
    <submittedName>
        <fullName evidence="9">Methyl-accepting chemotaxis protein</fullName>
    </submittedName>
</protein>
<dbReference type="Pfam" id="PF00015">
    <property type="entry name" value="MCPsignal"/>
    <property type="match status" value="1"/>
</dbReference>
<dbReference type="RefSeq" id="WP_184090333.1">
    <property type="nucleotide sequence ID" value="NZ_AP023367.1"/>
</dbReference>
<dbReference type="Proteomes" id="UP000515561">
    <property type="component" value="Chromosome"/>
</dbReference>
<evidence type="ECO:0000313" key="10">
    <source>
        <dbReference type="Proteomes" id="UP000515561"/>
    </source>
</evidence>
<evidence type="ECO:0000256" key="3">
    <source>
        <dbReference type="ARBA" id="ARBA00022500"/>
    </source>
</evidence>
<dbReference type="PROSITE" id="PS50885">
    <property type="entry name" value="HAMP"/>
    <property type="match status" value="1"/>
</dbReference>
<dbReference type="SMART" id="SM00304">
    <property type="entry name" value="HAMP"/>
    <property type="match status" value="1"/>
</dbReference>
<dbReference type="CDD" id="cd18773">
    <property type="entry name" value="PDC1_HK_sensor"/>
    <property type="match status" value="1"/>
</dbReference>
<dbReference type="AlphaFoldDB" id="A0A6S6QZP5"/>
<name>A0A6S6QZP5_9FIRM</name>
<dbReference type="Pfam" id="PF02743">
    <property type="entry name" value="dCache_1"/>
    <property type="match status" value="1"/>
</dbReference>
<comment type="similarity">
    <text evidence="8">Belongs to the methyl-accepting chemotaxis (MCP) protein family.</text>
</comment>
<evidence type="ECO:0000256" key="1">
    <source>
        <dbReference type="ARBA" id="ARBA00004651"/>
    </source>
</evidence>
<dbReference type="InterPro" id="IPR029151">
    <property type="entry name" value="Sensor-like_sf"/>
</dbReference>
<dbReference type="CDD" id="cd06225">
    <property type="entry name" value="HAMP"/>
    <property type="match status" value="1"/>
</dbReference>
<reference evidence="9 10" key="1">
    <citation type="journal article" date="2016" name="Int. J. Syst. Evol. Microbiol.">
        <title>Descriptions of Anaerotaenia torta gen. nov., sp. nov. and Anaerocolumna cellulosilytica gen. nov., sp. nov. isolated from a methanogenic reactor of cattle waste.</title>
        <authorList>
            <person name="Uek A."/>
            <person name="Ohtaki Y."/>
            <person name="Kaku N."/>
            <person name="Ueki K."/>
        </authorList>
    </citation>
    <scope>NUCLEOTIDE SEQUENCE [LARGE SCALE GENOMIC DNA]</scope>
    <source>
        <strain evidence="9 10">SN021</strain>
    </source>
</reference>
<keyword evidence="2" id="KW-1003">Cell membrane</keyword>
<keyword evidence="6" id="KW-0472">Membrane</keyword>
<dbReference type="EMBL" id="AP023367">
    <property type="protein sequence ID" value="BCJ93327.1"/>
    <property type="molecule type" value="Genomic_DNA"/>
</dbReference>
<dbReference type="GO" id="GO:0007165">
    <property type="term" value="P:signal transduction"/>
    <property type="evidence" value="ECO:0007669"/>
    <property type="project" value="UniProtKB-KW"/>
</dbReference>
<dbReference type="Pfam" id="PF00672">
    <property type="entry name" value="HAMP"/>
    <property type="match status" value="1"/>
</dbReference>
<evidence type="ECO:0000256" key="2">
    <source>
        <dbReference type="ARBA" id="ARBA00022475"/>
    </source>
</evidence>
<keyword evidence="3" id="KW-0145">Chemotaxis</keyword>
<dbReference type="InterPro" id="IPR033479">
    <property type="entry name" value="dCache_1"/>
</dbReference>
<proteinExistence type="inferred from homology"/>
<evidence type="ECO:0000256" key="7">
    <source>
        <dbReference type="ARBA" id="ARBA00023224"/>
    </source>
</evidence>
<gene>
    <name evidence="9" type="ORF">acsn021_08960</name>
</gene>
<evidence type="ECO:0000256" key="5">
    <source>
        <dbReference type="ARBA" id="ARBA00022989"/>
    </source>
</evidence>
<evidence type="ECO:0000256" key="4">
    <source>
        <dbReference type="ARBA" id="ARBA00022692"/>
    </source>
</evidence>
<keyword evidence="4" id="KW-0812">Transmembrane</keyword>
<dbReference type="InterPro" id="IPR004089">
    <property type="entry name" value="MCPsignal_dom"/>
</dbReference>
<evidence type="ECO:0000256" key="6">
    <source>
        <dbReference type="ARBA" id="ARBA00023136"/>
    </source>
</evidence>
<dbReference type="GO" id="GO:0006935">
    <property type="term" value="P:chemotaxis"/>
    <property type="evidence" value="ECO:0007669"/>
    <property type="project" value="UniProtKB-KW"/>
</dbReference>
<keyword evidence="7" id="KW-0807">Transducer</keyword>
<dbReference type="CDD" id="cd11386">
    <property type="entry name" value="MCP_signal"/>
    <property type="match status" value="1"/>
</dbReference>
<dbReference type="Gene3D" id="1.10.287.950">
    <property type="entry name" value="Methyl-accepting chemotaxis protein"/>
    <property type="match status" value="1"/>
</dbReference>
<evidence type="ECO:0000313" key="9">
    <source>
        <dbReference type="EMBL" id="BCJ93327.1"/>
    </source>
</evidence>
<dbReference type="KEGG" id="acel:acsn021_08960"/>
<evidence type="ECO:0000256" key="8">
    <source>
        <dbReference type="ARBA" id="ARBA00029447"/>
    </source>
</evidence>
<organism evidence="9 10">
    <name type="scientific">Anaerocolumna cellulosilytica</name>
    <dbReference type="NCBI Taxonomy" id="433286"/>
    <lineage>
        <taxon>Bacteria</taxon>
        <taxon>Bacillati</taxon>
        <taxon>Bacillota</taxon>
        <taxon>Clostridia</taxon>
        <taxon>Lachnospirales</taxon>
        <taxon>Lachnospiraceae</taxon>
        <taxon>Anaerocolumna</taxon>
    </lineage>
</organism>
<dbReference type="InterPro" id="IPR003660">
    <property type="entry name" value="HAMP_dom"/>
</dbReference>
<dbReference type="PANTHER" id="PTHR32089">
    <property type="entry name" value="METHYL-ACCEPTING CHEMOTAXIS PROTEIN MCPB"/>
    <property type="match status" value="1"/>
</dbReference>
<comment type="subcellular location">
    <subcellularLocation>
        <location evidence="1">Cell membrane</location>
        <topology evidence="1">Multi-pass membrane protein</topology>
    </subcellularLocation>
</comment>
<dbReference type="CDD" id="cd12912">
    <property type="entry name" value="PDC2_MCP_like"/>
    <property type="match status" value="1"/>
</dbReference>
<sequence>MKKIRGKKAEKSRIIGTKTKLISIVIPISVVLIIALLAVTFQVSKGIILNYGNRVVKSISAANANEIKTWSQDIISTLNQVKNTVEQVELDDTQTINYLASTMNKNNSFPLGVYIGTDRGEVLNAFDFVPPADYVVTDREWFKEGVKREEFAFGAAYVDANTGEFVLSASAKVKSIDGVNKVAAADIFLSEVSNMVMNMKLMETGTILLIDGKQNTIIAHKDKSLNALKLTEDLDNGILREITKQINNENAEVFSIKDGNQSYLAYLQPVDNTDWLLASYVSSSEVLGALNELQLFISITAVISILFLMLVLERAIHIILKPVKKLTGTIEQITEGDFTVALTVKGRDEVAVMSKSLVKFINTLQTIITEVTRMTTQFNSQAEKNGKVSETLSNSAKIQSDSMHELNITVDELAKSVGQVAENASALAMVVAQTETIGKDAASQTETTVQLSVQGRDDMTRIKDAMATVEKDIKHLEMAVEEVGASTVKINDIIGLIGDIAEETNLLSLNAAIEAARAGEAGKGFAVVAQEIRKLAETSAGAVKNIAELIHGINGLVEITVDRTKESVGSIQSSSKLINNTSQTFETIYNAVDNTRHLVIEMIDRIKEVDNVATSVAAITQEQSAGAEEIVATTEELLEHAKQVIENSEMVGRDALELAVTAENLEKEMKFFRL</sequence>
<accession>A0A6S6QZP5</accession>
<dbReference type="Gene3D" id="3.30.450.20">
    <property type="entry name" value="PAS domain"/>
    <property type="match status" value="2"/>
</dbReference>